<organism evidence="3 4">
    <name type="scientific">Burkholderia vietnamiensis (strain G4 / LMG 22486)</name>
    <name type="common">Burkholderia cepacia (strain R1808)</name>
    <dbReference type="NCBI Taxonomy" id="269482"/>
    <lineage>
        <taxon>Bacteria</taxon>
        <taxon>Pseudomonadati</taxon>
        <taxon>Pseudomonadota</taxon>
        <taxon>Betaproteobacteria</taxon>
        <taxon>Burkholderiales</taxon>
        <taxon>Burkholderiaceae</taxon>
        <taxon>Burkholderia</taxon>
        <taxon>Burkholderia cepacia complex</taxon>
    </lineage>
</organism>
<dbReference type="EMBL" id="CP000617">
    <property type="protein sequence ID" value="ABO59804.1"/>
    <property type="molecule type" value="Genomic_DNA"/>
</dbReference>
<dbReference type="InterPro" id="IPR028250">
    <property type="entry name" value="DsbDN"/>
</dbReference>
<dbReference type="Proteomes" id="UP000002287">
    <property type="component" value="Plasmid pBVIE01"/>
</dbReference>
<geneLocation type="plasmid" evidence="3 4">
    <name>pBVIE01</name>
</geneLocation>
<evidence type="ECO:0000313" key="3">
    <source>
        <dbReference type="EMBL" id="ABO59804.1"/>
    </source>
</evidence>
<reference evidence="3 4" key="1">
    <citation type="submission" date="2007-03" db="EMBL/GenBank/DDBJ databases">
        <title>Complete sequence of plasmid pBVIE01 of Burkholderia vietnamiensis G4.</title>
        <authorList>
            <consortium name="US DOE Joint Genome Institute"/>
            <person name="Copeland A."/>
            <person name="Lucas S."/>
            <person name="Lapidus A."/>
            <person name="Barry K."/>
            <person name="Detter J.C."/>
            <person name="Glavina del Rio T."/>
            <person name="Hammon N."/>
            <person name="Israni S."/>
            <person name="Dalin E."/>
            <person name="Tice H."/>
            <person name="Pitluck S."/>
            <person name="Chain P."/>
            <person name="Malfatti S."/>
            <person name="Shin M."/>
            <person name="Vergez L."/>
            <person name="Schmutz J."/>
            <person name="Larimer F."/>
            <person name="Land M."/>
            <person name="Hauser L."/>
            <person name="Kyrpides N."/>
            <person name="Tiedje J."/>
            <person name="Richardson P."/>
        </authorList>
    </citation>
    <scope>NUCLEOTIDE SEQUENCE [LARGE SCALE GENOMIC DNA]</scope>
    <source>
        <strain evidence="4">G4 / LMG 22486</strain>
        <plasmid evidence="3 4">pBVIE01</plasmid>
    </source>
</reference>
<sequence>MGMTSLTDALRITVTAVAVAFPLCACPVAQAASADKALASALEGLGPPPQANQLLSPEKAFSARASLNGDHVSLIFQAAEGYYLYRDRISVVASPKDQIGQPAFPDGEVKTDQFFGRQVIYRHGAYVVVPLASSFKGALKIKVTYQGCAVVGVCYPPQTREFSFARP</sequence>
<feature type="domain" description="Thiol:disulfide interchange protein DsbD N-terminal" evidence="2">
    <location>
        <begin position="52"/>
        <end position="164"/>
    </location>
</feature>
<name>A4JU51_BURVG</name>
<dbReference type="InterPro" id="IPR036929">
    <property type="entry name" value="DsbDN_sf"/>
</dbReference>
<dbReference type="PANTHER" id="PTHR32234:SF0">
    <property type="entry name" value="THIOL:DISULFIDE INTERCHANGE PROTEIN DSBD"/>
    <property type="match status" value="1"/>
</dbReference>
<dbReference type="KEGG" id="bvi:Bcep1808_6917"/>
<dbReference type="SUPFAM" id="SSF74863">
    <property type="entry name" value="Thiol:disulfide interchange protein DsbD, N-terminal domain (DsbD-alpha)"/>
    <property type="match status" value="1"/>
</dbReference>
<evidence type="ECO:0000259" key="2">
    <source>
        <dbReference type="Pfam" id="PF11412"/>
    </source>
</evidence>
<dbReference type="HOGENOM" id="CLU_119306_0_0_4"/>
<evidence type="ECO:0000256" key="1">
    <source>
        <dbReference type="SAM" id="SignalP"/>
    </source>
</evidence>
<accession>A4JU51</accession>
<dbReference type="GO" id="GO:0045454">
    <property type="term" value="P:cell redox homeostasis"/>
    <property type="evidence" value="ECO:0007669"/>
    <property type="project" value="TreeGrafter"/>
</dbReference>
<dbReference type="Pfam" id="PF11412">
    <property type="entry name" value="DsbD_N"/>
    <property type="match status" value="1"/>
</dbReference>
<keyword evidence="1" id="KW-0732">Signal</keyword>
<evidence type="ECO:0000313" key="4">
    <source>
        <dbReference type="Proteomes" id="UP000002287"/>
    </source>
</evidence>
<dbReference type="AlphaFoldDB" id="A4JU51"/>
<proteinExistence type="predicted"/>
<feature type="chain" id="PRO_5002671384" evidence="1">
    <location>
        <begin position="32"/>
        <end position="167"/>
    </location>
</feature>
<keyword evidence="3" id="KW-0614">Plasmid</keyword>
<dbReference type="Gene3D" id="2.60.40.1250">
    <property type="entry name" value="Thiol:disulfide interchange protein DsbD, N-terminal domain"/>
    <property type="match status" value="1"/>
</dbReference>
<dbReference type="PANTHER" id="PTHR32234">
    <property type="entry name" value="THIOL:DISULFIDE INTERCHANGE PROTEIN DSBD"/>
    <property type="match status" value="1"/>
</dbReference>
<gene>
    <name evidence="3" type="ordered locus">Bcep1808_6917</name>
</gene>
<protein>
    <submittedName>
        <fullName evidence="3">Thiol:disulfide interchange protein-like protein</fullName>
    </submittedName>
</protein>
<dbReference type="GO" id="GO:0015035">
    <property type="term" value="F:protein-disulfide reductase activity"/>
    <property type="evidence" value="ECO:0007669"/>
    <property type="project" value="TreeGrafter"/>
</dbReference>
<feature type="signal peptide" evidence="1">
    <location>
        <begin position="1"/>
        <end position="31"/>
    </location>
</feature>